<feature type="transmembrane region" description="Helical" evidence="8">
    <location>
        <begin position="210"/>
        <end position="230"/>
    </location>
</feature>
<feature type="transmembrane region" description="Helical" evidence="8">
    <location>
        <begin position="21"/>
        <end position="44"/>
    </location>
</feature>
<dbReference type="InterPro" id="IPR013057">
    <property type="entry name" value="AA_transpt_TM"/>
</dbReference>
<organism evidence="10 11">
    <name type="scientific">Fragilariopsis cylindrus CCMP1102</name>
    <dbReference type="NCBI Taxonomy" id="635003"/>
    <lineage>
        <taxon>Eukaryota</taxon>
        <taxon>Sar</taxon>
        <taxon>Stramenopiles</taxon>
        <taxon>Ochrophyta</taxon>
        <taxon>Bacillariophyta</taxon>
        <taxon>Bacillariophyceae</taxon>
        <taxon>Bacillariophycidae</taxon>
        <taxon>Bacillariales</taxon>
        <taxon>Bacillariaceae</taxon>
        <taxon>Fragilariopsis</taxon>
    </lineage>
</organism>
<evidence type="ECO:0000256" key="2">
    <source>
        <dbReference type="ARBA" id="ARBA00008066"/>
    </source>
</evidence>
<keyword evidence="7 8" id="KW-0472">Membrane</keyword>
<evidence type="ECO:0000259" key="9">
    <source>
        <dbReference type="Pfam" id="PF01490"/>
    </source>
</evidence>
<gene>
    <name evidence="10" type="ORF">FRACYDRAFT_224248</name>
</gene>
<sequence length="489" mass="54030">MKAADDILVPEFNSPQRKSTVVVAAFNLTATIMGGGVLSIPYAYSKSGIIVGSLLMIVAAIITERSLYLLCLCSRLTGAATYGEVGEAAFGKNMEYFISLILGIFLMFAITGYMVLAKDIWTALVTIIGRFDETTPPSDTFVLGVTILLIIPFLVQKSLYALRFNCYVSFSSVSILCLALIHQAWTTLSPTTMVWSNNDVLWWSTNFEDVLLAFPIISLSFVGIFNVLPIQNALFKPTRSRILLAVDGSILSCFVFAQLFGLSGYLYAGKQVDGNVLKNCDPASDPFLFLGQFCCGITVVLVIPMMLLPCRSSLLEVLDVLVYGPHQTPVELEESERLPLIIADAKSIKTNNNYDSTATTTTTIGQNQQQLQQNGHETKSSCPNNTRRFKTHIIDNTFIHYTSTLVIIFTCYMIAIHVPGVADVWSILGCSMGFLISFILPSVCYLKIQKRYPDHTLESKAWVWFSWILLVTSSFALVACTTETIIQLM</sequence>
<reference evidence="10 11" key="1">
    <citation type="submission" date="2016-09" db="EMBL/GenBank/DDBJ databases">
        <title>Extensive genetic diversity and differential bi-allelic expression allows diatom success in the polar Southern Ocean.</title>
        <authorList>
            <consortium name="DOE Joint Genome Institute"/>
            <person name="Mock T."/>
            <person name="Otillar R.P."/>
            <person name="Strauss J."/>
            <person name="Dupont C."/>
            <person name="Frickenhaus S."/>
            <person name="Maumus F."/>
            <person name="Mcmullan M."/>
            <person name="Sanges R."/>
            <person name="Schmutz J."/>
            <person name="Toseland A."/>
            <person name="Valas R."/>
            <person name="Veluchamy A."/>
            <person name="Ward B.J."/>
            <person name="Allen A."/>
            <person name="Barry K."/>
            <person name="Falciatore A."/>
            <person name="Ferrante M."/>
            <person name="Fortunato A.E."/>
            <person name="Gloeckner G."/>
            <person name="Gruber A."/>
            <person name="Hipkin R."/>
            <person name="Janech M."/>
            <person name="Kroth P."/>
            <person name="Leese F."/>
            <person name="Lindquist E."/>
            <person name="Lyon B.R."/>
            <person name="Martin J."/>
            <person name="Mayer C."/>
            <person name="Parker M."/>
            <person name="Quesneville H."/>
            <person name="Raymond J."/>
            <person name="Uhlig C."/>
            <person name="Valentin K.U."/>
            <person name="Worden A.Z."/>
            <person name="Armbrust E.V."/>
            <person name="Bowler C."/>
            <person name="Green B."/>
            <person name="Moulton V."/>
            <person name="Van Oosterhout C."/>
            <person name="Grigoriev I."/>
        </authorList>
    </citation>
    <scope>NUCLEOTIDE SEQUENCE [LARGE SCALE GENOMIC DNA]</scope>
    <source>
        <strain evidence="10 11">CCMP1102</strain>
    </source>
</reference>
<feature type="transmembrane region" description="Helical" evidence="8">
    <location>
        <begin position="287"/>
        <end position="308"/>
    </location>
</feature>
<protein>
    <submittedName>
        <fullName evidence="10">Aa_trans-domain-containing protein</fullName>
    </submittedName>
</protein>
<feature type="transmembrane region" description="Helical" evidence="8">
    <location>
        <begin position="398"/>
        <end position="418"/>
    </location>
</feature>
<feature type="transmembrane region" description="Helical" evidence="8">
    <location>
        <begin position="94"/>
        <end position="116"/>
    </location>
</feature>
<dbReference type="Pfam" id="PF01490">
    <property type="entry name" value="Aa_trans"/>
    <property type="match status" value="1"/>
</dbReference>
<dbReference type="EMBL" id="KV784354">
    <property type="protein sequence ID" value="OEU21180.1"/>
    <property type="molecule type" value="Genomic_DNA"/>
</dbReference>
<evidence type="ECO:0000256" key="7">
    <source>
        <dbReference type="ARBA" id="ARBA00023136"/>
    </source>
</evidence>
<feature type="domain" description="Amino acid transporter transmembrane" evidence="9">
    <location>
        <begin position="17"/>
        <end position="485"/>
    </location>
</feature>
<evidence type="ECO:0000256" key="8">
    <source>
        <dbReference type="SAM" id="Phobius"/>
    </source>
</evidence>
<dbReference type="InParanoid" id="A0A1E7FSM6"/>
<keyword evidence="11" id="KW-1185">Reference proteome</keyword>
<name>A0A1E7FSM6_9STRA</name>
<feature type="transmembrane region" description="Helical" evidence="8">
    <location>
        <begin position="136"/>
        <end position="155"/>
    </location>
</feature>
<evidence type="ECO:0000256" key="4">
    <source>
        <dbReference type="ARBA" id="ARBA00022692"/>
    </source>
</evidence>
<dbReference type="OrthoDB" id="438545at2759"/>
<dbReference type="KEGG" id="fcy:FRACYDRAFT_224248"/>
<dbReference type="PANTHER" id="PTHR22950:SF458">
    <property type="entry name" value="SODIUM-COUPLED NEUTRAL AMINO ACID TRANSPORTER 11-RELATED"/>
    <property type="match status" value="1"/>
</dbReference>
<keyword evidence="3" id="KW-0813">Transport</keyword>
<feature type="transmembrane region" description="Helical" evidence="8">
    <location>
        <begin position="50"/>
        <end position="73"/>
    </location>
</feature>
<keyword evidence="5" id="KW-0029">Amino-acid transport</keyword>
<keyword evidence="6 8" id="KW-1133">Transmembrane helix</keyword>
<proteinExistence type="inferred from homology"/>
<evidence type="ECO:0000313" key="10">
    <source>
        <dbReference type="EMBL" id="OEU21180.1"/>
    </source>
</evidence>
<feature type="transmembrane region" description="Helical" evidence="8">
    <location>
        <begin position="424"/>
        <end position="446"/>
    </location>
</feature>
<evidence type="ECO:0000313" key="11">
    <source>
        <dbReference type="Proteomes" id="UP000095751"/>
    </source>
</evidence>
<dbReference type="GO" id="GO:0016020">
    <property type="term" value="C:membrane"/>
    <property type="evidence" value="ECO:0007669"/>
    <property type="project" value="UniProtKB-SubCell"/>
</dbReference>
<evidence type="ECO:0000256" key="5">
    <source>
        <dbReference type="ARBA" id="ARBA00022970"/>
    </source>
</evidence>
<feature type="transmembrane region" description="Helical" evidence="8">
    <location>
        <begin position="242"/>
        <end position="267"/>
    </location>
</feature>
<keyword evidence="4 8" id="KW-0812">Transmembrane</keyword>
<evidence type="ECO:0000256" key="3">
    <source>
        <dbReference type="ARBA" id="ARBA00022448"/>
    </source>
</evidence>
<feature type="transmembrane region" description="Helical" evidence="8">
    <location>
        <begin position="467"/>
        <end position="486"/>
    </location>
</feature>
<evidence type="ECO:0000256" key="6">
    <source>
        <dbReference type="ARBA" id="ARBA00022989"/>
    </source>
</evidence>
<comment type="subcellular location">
    <subcellularLocation>
        <location evidence="1">Membrane</location>
        <topology evidence="1">Multi-pass membrane protein</topology>
    </subcellularLocation>
</comment>
<evidence type="ECO:0000256" key="1">
    <source>
        <dbReference type="ARBA" id="ARBA00004141"/>
    </source>
</evidence>
<comment type="similarity">
    <text evidence="2">Belongs to the amino acid/polyamine transporter 2 family.</text>
</comment>
<dbReference type="AlphaFoldDB" id="A0A1E7FSM6"/>
<dbReference type="FunCoup" id="A0A1E7FSM6">
    <property type="interactions" value="2"/>
</dbReference>
<feature type="transmembrane region" description="Helical" evidence="8">
    <location>
        <begin position="167"/>
        <end position="185"/>
    </location>
</feature>
<accession>A0A1E7FSM6</accession>
<dbReference type="Proteomes" id="UP000095751">
    <property type="component" value="Unassembled WGS sequence"/>
</dbReference>
<dbReference type="GO" id="GO:0015179">
    <property type="term" value="F:L-amino acid transmembrane transporter activity"/>
    <property type="evidence" value="ECO:0007669"/>
    <property type="project" value="TreeGrafter"/>
</dbReference>
<dbReference type="PANTHER" id="PTHR22950">
    <property type="entry name" value="AMINO ACID TRANSPORTER"/>
    <property type="match status" value="1"/>
</dbReference>